<dbReference type="Proteomes" id="UP001470230">
    <property type="component" value="Unassembled WGS sequence"/>
</dbReference>
<dbReference type="PROSITE" id="PS50011">
    <property type="entry name" value="PROTEIN_KINASE_DOM"/>
    <property type="match status" value="1"/>
</dbReference>
<evidence type="ECO:0000259" key="1">
    <source>
        <dbReference type="PROSITE" id="PS50011"/>
    </source>
</evidence>
<name>A0ABR2HPA1_9EUKA</name>
<dbReference type="Pfam" id="PF00069">
    <property type="entry name" value="Pkinase"/>
    <property type="match status" value="1"/>
</dbReference>
<dbReference type="SUPFAM" id="SSF56112">
    <property type="entry name" value="Protein kinase-like (PK-like)"/>
    <property type="match status" value="1"/>
</dbReference>
<protein>
    <recommendedName>
        <fullName evidence="1">Protein kinase domain-containing protein</fullName>
    </recommendedName>
</protein>
<dbReference type="InterPro" id="IPR008271">
    <property type="entry name" value="Ser/Thr_kinase_AS"/>
</dbReference>
<evidence type="ECO:0000313" key="2">
    <source>
        <dbReference type="EMBL" id="KAK8850218.1"/>
    </source>
</evidence>
<proteinExistence type="predicted"/>
<dbReference type="Gene3D" id="1.10.510.10">
    <property type="entry name" value="Transferase(Phosphotransferase) domain 1"/>
    <property type="match status" value="1"/>
</dbReference>
<reference evidence="2 3" key="1">
    <citation type="submission" date="2024-04" db="EMBL/GenBank/DDBJ databases">
        <title>Tritrichomonas musculus Genome.</title>
        <authorList>
            <person name="Alves-Ferreira E."/>
            <person name="Grigg M."/>
            <person name="Lorenzi H."/>
            <person name="Galac M."/>
        </authorList>
    </citation>
    <scope>NUCLEOTIDE SEQUENCE [LARGE SCALE GENOMIC DNA]</scope>
    <source>
        <strain evidence="2 3">EAF2021</strain>
    </source>
</reference>
<evidence type="ECO:0000313" key="3">
    <source>
        <dbReference type="Proteomes" id="UP001470230"/>
    </source>
</evidence>
<feature type="domain" description="Protein kinase" evidence="1">
    <location>
        <begin position="1"/>
        <end position="147"/>
    </location>
</feature>
<gene>
    <name evidence="2" type="ORF">M9Y10_018342</name>
</gene>
<keyword evidence="3" id="KW-1185">Reference proteome</keyword>
<dbReference type="InterPro" id="IPR000719">
    <property type="entry name" value="Prot_kinase_dom"/>
</dbReference>
<comment type="caution">
    <text evidence="2">The sequence shown here is derived from an EMBL/GenBank/DDBJ whole genome shotgun (WGS) entry which is preliminary data.</text>
</comment>
<dbReference type="PANTHER" id="PTHR47975:SF33">
    <property type="entry name" value="RECEPTOR-LIKE SERINE_THREONINE-PROTEIN KINASE"/>
    <property type="match status" value="1"/>
</dbReference>
<sequence length="147" mass="17183">MIITKYYPHGSLKRIIELQRQNQLIISFNNTNKLIISYGIASVCLHSKDIIHCDLKPLNVLFYENVYPVFVDFDKNLQQEENSEDQILGAPLYFASEIWNGLPYTKKSDVYSYGMLVYDLFTDQNSFEKLDSSQLCFKGYEDNSFHQ</sequence>
<organism evidence="2 3">
    <name type="scientific">Tritrichomonas musculus</name>
    <dbReference type="NCBI Taxonomy" id="1915356"/>
    <lineage>
        <taxon>Eukaryota</taxon>
        <taxon>Metamonada</taxon>
        <taxon>Parabasalia</taxon>
        <taxon>Tritrichomonadida</taxon>
        <taxon>Tritrichomonadidae</taxon>
        <taxon>Tritrichomonas</taxon>
    </lineage>
</organism>
<dbReference type="PANTHER" id="PTHR47975">
    <property type="entry name" value="S-LOCUS LECTIN KINASE FAMILY PROTEIN"/>
    <property type="match status" value="1"/>
</dbReference>
<dbReference type="PROSITE" id="PS00108">
    <property type="entry name" value="PROTEIN_KINASE_ST"/>
    <property type="match status" value="1"/>
</dbReference>
<accession>A0ABR2HPA1</accession>
<dbReference type="EMBL" id="JAPFFF010000024">
    <property type="protein sequence ID" value="KAK8850218.1"/>
    <property type="molecule type" value="Genomic_DNA"/>
</dbReference>
<dbReference type="InterPro" id="IPR011009">
    <property type="entry name" value="Kinase-like_dom_sf"/>
</dbReference>